<accession>A0ACB7WYF4</accession>
<sequence length="93" mass="9255">MEKAKFSFTFVVLLLTIASGGMLSGVKGGKLPLPRCRVNSDCFPICQSCGFCACLSGICCSGCGGGPGGGAAGHPLDSISAPKKGMTNTVPSP</sequence>
<organism evidence="1 2">
    <name type="scientific">Vaccinium darrowii</name>
    <dbReference type="NCBI Taxonomy" id="229202"/>
    <lineage>
        <taxon>Eukaryota</taxon>
        <taxon>Viridiplantae</taxon>
        <taxon>Streptophyta</taxon>
        <taxon>Embryophyta</taxon>
        <taxon>Tracheophyta</taxon>
        <taxon>Spermatophyta</taxon>
        <taxon>Magnoliopsida</taxon>
        <taxon>eudicotyledons</taxon>
        <taxon>Gunneridae</taxon>
        <taxon>Pentapetalae</taxon>
        <taxon>asterids</taxon>
        <taxon>Ericales</taxon>
        <taxon>Ericaceae</taxon>
        <taxon>Vaccinioideae</taxon>
        <taxon>Vaccinieae</taxon>
        <taxon>Vaccinium</taxon>
    </lineage>
</organism>
<dbReference type="Proteomes" id="UP000828048">
    <property type="component" value="Chromosome 2"/>
</dbReference>
<protein>
    <submittedName>
        <fullName evidence="1">Uncharacterized protein</fullName>
    </submittedName>
</protein>
<keyword evidence="2" id="KW-1185">Reference proteome</keyword>
<reference evidence="1 2" key="1">
    <citation type="journal article" date="2021" name="Hortic Res">
        <title>High-quality reference genome and annotation aids understanding of berry development for evergreen blueberry (Vaccinium darrowii).</title>
        <authorList>
            <person name="Yu J."/>
            <person name="Hulse-Kemp A.M."/>
            <person name="Babiker E."/>
            <person name="Staton M."/>
        </authorList>
    </citation>
    <scope>NUCLEOTIDE SEQUENCE [LARGE SCALE GENOMIC DNA]</scope>
    <source>
        <strain evidence="2">cv. NJ 8807/NJ 8810</strain>
        <tissue evidence="1">Young leaf</tissue>
    </source>
</reference>
<proteinExistence type="predicted"/>
<name>A0ACB7WYF4_9ERIC</name>
<comment type="caution">
    <text evidence="1">The sequence shown here is derived from an EMBL/GenBank/DDBJ whole genome shotgun (WGS) entry which is preliminary data.</text>
</comment>
<gene>
    <name evidence="1" type="ORF">Vadar_005761</name>
</gene>
<evidence type="ECO:0000313" key="2">
    <source>
        <dbReference type="Proteomes" id="UP000828048"/>
    </source>
</evidence>
<dbReference type="EMBL" id="CM037152">
    <property type="protein sequence ID" value="KAH7833383.1"/>
    <property type="molecule type" value="Genomic_DNA"/>
</dbReference>
<evidence type="ECO:0000313" key="1">
    <source>
        <dbReference type="EMBL" id="KAH7833383.1"/>
    </source>
</evidence>